<evidence type="ECO:0000313" key="3">
    <source>
        <dbReference type="EMBL" id="CAL5136958.1"/>
    </source>
</evidence>
<gene>
    <name evidence="3" type="ORF">CDAUBV1_LOCUS11243</name>
</gene>
<sequence length="347" mass="38438">MSSKSSCSSPELQAKPPTLPQDVQHLPLYGIFTPSVLPPSDPLKALRRDAVANRAVAEQKTTIRNLRPLYETQLEQLEEFIGLQKNSQNLLKKNYAALRQAYFKKGKELEELRSRISGVDVVKLIAENKKLEDNCKKQMHLRLLAEDTVKKLTQIVKAKLTELAQCHDRLANLKHDKASLMAELKALKERQQHPRQPPPPPLELLTSSSEILSTERNTPSSVETRLGFESLGTPNSPPKFRRPPLPTQVVIPMDGSHKRCLSENPDVKPSAGAQLSVVSAPSKSSKNHNRSTSYPPCISIKDRHSENTASSTIPHPTVADKQGPVCFCESFSIVNALFVSICILAAN</sequence>
<evidence type="ECO:0000313" key="4">
    <source>
        <dbReference type="Proteomes" id="UP001497525"/>
    </source>
</evidence>
<feature type="region of interest" description="Disordered" evidence="2">
    <location>
        <begin position="1"/>
        <end position="21"/>
    </location>
</feature>
<protein>
    <submittedName>
        <fullName evidence="3">Uncharacterized protein</fullName>
    </submittedName>
</protein>
<reference evidence="3" key="1">
    <citation type="submission" date="2024-06" db="EMBL/GenBank/DDBJ databases">
        <authorList>
            <person name="Liu X."/>
            <person name="Lenzi L."/>
            <person name="Haldenby T S."/>
            <person name="Uol C."/>
        </authorList>
    </citation>
    <scope>NUCLEOTIDE SEQUENCE</scope>
</reference>
<feature type="region of interest" description="Disordered" evidence="2">
    <location>
        <begin position="212"/>
        <end position="245"/>
    </location>
</feature>
<dbReference type="Proteomes" id="UP001497525">
    <property type="component" value="Unassembled WGS sequence"/>
</dbReference>
<comment type="caution">
    <text evidence="3">The sequence shown here is derived from an EMBL/GenBank/DDBJ whole genome shotgun (WGS) entry which is preliminary data.</text>
</comment>
<evidence type="ECO:0000256" key="1">
    <source>
        <dbReference type="SAM" id="Coils"/>
    </source>
</evidence>
<proteinExistence type="predicted"/>
<organism evidence="3 4">
    <name type="scientific">Calicophoron daubneyi</name>
    <name type="common">Rumen fluke</name>
    <name type="synonym">Paramphistomum daubneyi</name>
    <dbReference type="NCBI Taxonomy" id="300641"/>
    <lineage>
        <taxon>Eukaryota</taxon>
        <taxon>Metazoa</taxon>
        <taxon>Spiralia</taxon>
        <taxon>Lophotrochozoa</taxon>
        <taxon>Platyhelminthes</taxon>
        <taxon>Trematoda</taxon>
        <taxon>Digenea</taxon>
        <taxon>Plagiorchiida</taxon>
        <taxon>Pronocephalata</taxon>
        <taxon>Paramphistomoidea</taxon>
        <taxon>Paramphistomidae</taxon>
        <taxon>Calicophoron</taxon>
    </lineage>
</organism>
<name>A0AAV2THN5_CALDB</name>
<dbReference type="AlphaFoldDB" id="A0AAV2THN5"/>
<evidence type="ECO:0000256" key="2">
    <source>
        <dbReference type="SAM" id="MobiDB-lite"/>
    </source>
</evidence>
<feature type="compositionally biased region" description="Polar residues" evidence="2">
    <location>
        <begin position="1"/>
        <end position="11"/>
    </location>
</feature>
<feature type="region of interest" description="Disordered" evidence="2">
    <location>
        <begin position="276"/>
        <end position="299"/>
    </location>
</feature>
<dbReference type="EMBL" id="CAXLJL010000367">
    <property type="protein sequence ID" value="CAL5136958.1"/>
    <property type="molecule type" value="Genomic_DNA"/>
</dbReference>
<keyword evidence="1" id="KW-0175">Coiled coil</keyword>
<feature type="compositionally biased region" description="Polar residues" evidence="2">
    <location>
        <begin position="276"/>
        <end position="294"/>
    </location>
</feature>
<feature type="coiled-coil region" evidence="1">
    <location>
        <begin position="163"/>
        <end position="190"/>
    </location>
</feature>
<accession>A0AAV2THN5</accession>